<evidence type="ECO:0008006" key="4">
    <source>
        <dbReference type="Google" id="ProtNLM"/>
    </source>
</evidence>
<accession>A0ABS7U428</accession>
<comment type="caution">
    <text evidence="2">The sequence shown here is derived from an EMBL/GenBank/DDBJ whole genome shotgun (WGS) entry which is preliminary data.</text>
</comment>
<feature type="compositionally biased region" description="Low complexity" evidence="1">
    <location>
        <begin position="32"/>
        <end position="72"/>
    </location>
</feature>
<dbReference type="RefSeq" id="WP_224196917.1">
    <property type="nucleotide sequence ID" value="NZ_JAIRAU010000056.1"/>
</dbReference>
<organism evidence="2 3">
    <name type="scientific">Nannocystis pusilla</name>
    <dbReference type="NCBI Taxonomy" id="889268"/>
    <lineage>
        <taxon>Bacteria</taxon>
        <taxon>Pseudomonadati</taxon>
        <taxon>Myxococcota</taxon>
        <taxon>Polyangia</taxon>
        <taxon>Nannocystales</taxon>
        <taxon>Nannocystaceae</taxon>
        <taxon>Nannocystis</taxon>
    </lineage>
</organism>
<name>A0ABS7U428_9BACT</name>
<sequence>MTLDLSLRSPPTWIAVVAAWLAACGPGKSDTTDTTDSTDTGTSDAPTTAGTTTGTTTEATPTEATPTSTGGTIENCADAQTEAECAMATEVDPDQGLGCRWGEVFVPTFPDGGGACSLEPKGGVCVLASFNEGGPGCFGFFREVEGGGIELTSFDCGDPADESWEMCFGAPMGSPAEGACACLNPDG</sequence>
<protein>
    <recommendedName>
        <fullName evidence="4">Lipoprotein</fullName>
    </recommendedName>
</protein>
<evidence type="ECO:0000313" key="3">
    <source>
        <dbReference type="Proteomes" id="UP001139031"/>
    </source>
</evidence>
<reference evidence="2" key="1">
    <citation type="submission" date="2021-08" db="EMBL/GenBank/DDBJ databases">
        <authorList>
            <person name="Stevens D.C."/>
        </authorList>
    </citation>
    <scope>NUCLEOTIDE SEQUENCE</scope>
    <source>
        <strain evidence="2">DSM 53165</strain>
    </source>
</reference>
<evidence type="ECO:0000313" key="2">
    <source>
        <dbReference type="EMBL" id="MBZ5715176.1"/>
    </source>
</evidence>
<evidence type="ECO:0000256" key="1">
    <source>
        <dbReference type="SAM" id="MobiDB-lite"/>
    </source>
</evidence>
<proteinExistence type="predicted"/>
<dbReference type="Proteomes" id="UP001139031">
    <property type="component" value="Unassembled WGS sequence"/>
</dbReference>
<dbReference type="EMBL" id="JAIRAU010000056">
    <property type="protein sequence ID" value="MBZ5715176.1"/>
    <property type="molecule type" value="Genomic_DNA"/>
</dbReference>
<keyword evidence="3" id="KW-1185">Reference proteome</keyword>
<gene>
    <name evidence="2" type="ORF">K7C98_38580</name>
</gene>
<feature type="region of interest" description="Disordered" evidence="1">
    <location>
        <begin position="25"/>
        <end position="72"/>
    </location>
</feature>